<reference evidence="1 2" key="1">
    <citation type="submission" date="2020-08" db="EMBL/GenBank/DDBJ databases">
        <title>Genomic Encyclopedia of Type Strains, Phase IV (KMG-IV): sequencing the most valuable type-strain genomes for metagenomic binning, comparative biology and taxonomic classification.</title>
        <authorList>
            <person name="Goeker M."/>
        </authorList>
    </citation>
    <scope>NUCLEOTIDE SEQUENCE [LARGE SCALE GENOMIC DNA]</scope>
    <source>
        <strain evidence="1 2">YIM 65646</strain>
    </source>
</reference>
<keyword evidence="2" id="KW-1185">Reference proteome</keyword>
<dbReference type="EMBL" id="JACHGT010000003">
    <property type="protein sequence ID" value="MBB6033923.1"/>
    <property type="molecule type" value="Genomic_DNA"/>
</dbReference>
<dbReference type="SUPFAM" id="SSF160719">
    <property type="entry name" value="gpW/gp25-like"/>
    <property type="match status" value="1"/>
</dbReference>
<dbReference type="Gene3D" id="3.10.450.40">
    <property type="match status" value="1"/>
</dbReference>
<accession>A0A841FFZ5</accession>
<comment type="caution">
    <text evidence="1">The sequence shown here is derived from an EMBL/GenBank/DDBJ whole genome shotgun (WGS) entry which is preliminary data.</text>
</comment>
<evidence type="ECO:0000313" key="2">
    <source>
        <dbReference type="Proteomes" id="UP000548476"/>
    </source>
</evidence>
<dbReference type="Proteomes" id="UP000548476">
    <property type="component" value="Unassembled WGS sequence"/>
</dbReference>
<protein>
    <submittedName>
        <fullName evidence="1">Phage baseplate assembly protein W</fullName>
    </submittedName>
</protein>
<evidence type="ECO:0000313" key="1">
    <source>
        <dbReference type="EMBL" id="MBB6033923.1"/>
    </source>
</evidence>
<name>A0A841FFZ5_9ACTN</name>
<proteinExistence type="predicted"/>
<sequence length="157" mass="16337">MADTDLLVLPHFVAHDASDADLSTVPRIAVRVRPDGGVQPGGRAEVADLAVVAERENLAQALILRLLTPVGSLASLGHPEYGSRLHELIGAPRDSARRHLCRAFVLAAVAAEPRVEPGAVGFDFDPASEGPDSLVFTLVVQPTAGGDPLALNLEVGA</sequence>
<organism evidence="1 2">
    <name type="scientific">Phytomonospora endophytica</name>
    <dbReference type="NCBI Taxonomy" id="714109"/>
    <lineage>
        <taxon>Bacteria</taxon>
        <taxon>Bacillati</taxon>
        <taxon>Actinomycetota</taxon>
        <taxon>Actinomycetes</taxon>
        <taxon>Micromonosporales</taxon>
        <taxon>Micromonosporaceae</taxon>
        <taxon>Phytomonospora</taxon>
    </lineage>
</organism>
<gene>
    <name evidence="1" type="ORF">HNR73_001773</name>
</gene>
<dbReference type="AlphaFoldDB" id="A0A841FFZ5"/>
<dbReference type="RefSeq" id="WP_184786771.1">
    <property type="nucleotide sequence ID" value="NZ_BONT01000013.1"/>
</dbReference>